<dbReference type="EMBL" id="LR797022">
    <property type="protein sequence ID" value="CAB4182092.1"/>
    <property type="molecule type" value="Genomic_DNA"/>
</dbReference>
<dbReference type="SUPFAM" id="SSF52317">
    <property type="entry name" value="Class I glutamine amidotransferase-like"/>
    <property type="match status" value="1"/>
</dbReference>
<dbReference type="Gene3D" id="3.40.50.880">
    <property type="match status" value="1"/>
</dbReference>
<gene>
    <name evidence="2" type="ORF">UFOVP1071_141</name>
</gene>
<organism evidence="2">
    <name type="scientific">uncultured Caudovirales phage</name>
    <dbReference type="NCBI Taxonomy" id="2100421"/>
    <lineage>
        <taxon>Viruses</taxon>
        <taxon>Duplodnaviria</taxon>
        <taxon>Heunggongvirae</taxon>
        <taxon>Uroviricota</taxon>
        <taxon>Caudoviricetes</taxon>
        <taxon>Peduoviridae</taxon>
        <taxon>Maltschvirus</taxon>
        <taxon>Maltschvirus maltsch</taxon>
    </lineage>
</organism>
<accession>A0A6J5QEX2</accession>
<dbReference type="Pfam" id="PF09825">
    <property type="entry name" value="BPL_N"/>
    <property type="match status" value="1"/>
</dbReference>
<feature type="domain" description="Biotin-protein ligase N-terminal" evidence="1">
    <location>
        <begin position="7"/>
        <end position="77"/>
    </location>
</feature>
<reference evidence="2" key="1">
    <citation type="submission" date="2020-05" db="EMBL/GenBank/DDBJ databases">
        <authorList>
            <person name="Chiriac C."/>
            <person name="Salcher M."/>
            <person name="Ghai R."/>
            <person name="Kavagutti S V."/>
        </authorList>
    </citation>
    <scope>NUCLEOTIDE SEQUENCE</scope>
</reference>
<proteinExistence type="predicted"/>
<evidence type="ECO:0000313" key="2">
    <source>
        <dbReference type="EMBL" id="CAB4182092.1"/>
    </source>
</evidence>
<evidence type="ECO:0000259" key="1">
    <source>
        <dbReference type="Pfam" id="PF09825"/>
    </source>
</evidence>
<sequence>MIRSLVPHFDIKIFSEHDMTPKLFDGVDIVAFPGGIGDADRYHDFFKRRAGNMVADFVDRGGYYLGICMGAYWAGSHYFDILKDVEPVQYIKRPNADIRRSYSTVAPVSWLGSNHSIFFYDGCALIGDDTKFDTIAKYSNGDPMAIIQDRIGLIGCHPESEKFWYDKPHLKDRWHDGKHHDLLLDFVNKLTERGQDGNAAVC</sequence>
<name>A0A6J5QEX2_9CAUD</name>
<dbReference type="InterPro" id="IPR019197">
    <property type="entry name" value="Biotin-prot_ligase_N"/>
</dbReference>
<keyword evidence="2" id="KW-0436">Ligase</keyword>
<dbReference type="GO" id="GO:0016874">
    <property type="term" value="F:ligase activity"/>
    <property type="evidence" value="ECO:0007669"/>
    <property type="project" value="UniProtKB-KW"/>
</dbReference>
<protein>
    <submittedName>
        <fullName evidence="2">Biotin-protein ligase, N-terminal</fullName>
    </submittedName>
</protein>
<dbReference type="InterPro" id="IPR029062">
    <property type="entry name" value="Class_I_gatase-like"/>
</dbReference>